<accession>A0A4Q2S6D3</accession>
<evidence type="ECO:0000313" key="6">
    <source>
        <dbReference type="Proteomes" id="UP000291088"/>
    </source>
</evidence>
<dbReference type="Pfam" id="PF17482">
    <property type="entry name" value="Phage_sheath_1C"/>
    <property type="match status" value="1"/>
</dbReference>
<dbReference type="EMBL" id="SDVB01000420">
    <property type="protein sequence ID" value="RYB96015.1"/>
    <property type="molecule type" value="Genomic_DNA"/>
</dbReference>
<comment type="caution">
    <text evidence="5">The sequence shown here is derived from an EMBL/GenBank/DDBJ whole genome shotgun (WGS) entry which is preliminary data.</text>
</comment>
<feature type="domain" description="Tail sheath protein C-terminal" evidence="4">
    <location>
        <begin position="414"/>
        <end position="518"/>
    </location>
</feature>
<gene>
    <name evidence="5" type="ORF">EUU22_24745</name>
</gene>
<feature type="domain" description="Tail sheath protein subtilisin-like" evidence="3">
    <location>
        <begin position="240"/>
        <end position="406"/>
    </location>
</feature>
<evidence type="ECO:0000259" key="3">
    <source>
        <dbReference type="Pfam" id="PF04984"/>
    </source>
</evidence>
<organism evidence="5 6">
    <name type="scientific">Ciceribacter ferrooxidans</name>
    <dbReference type="NCBI Taxonomy" id="2509717"/>
    <lineage>
        <taxon>Bacteria</taxon>
        <taxon>Pseudomonadati</taxon>
        <taxon>Pseudomonadota</taxon>
        <taxon>Alphaproteobacteria</taxon>
        <taxon>Hyphomicrobiales</taxon>
        <taxon>Rhizobiaceae</taxon>
        <taxon>Ciceribacter</taxon>
    </lineage>
</organism>
<evidence type="ECO:0000256" key="1">
    <source>
        <dbReference type="ARBA" id="ARBA00008005"/>
    </source>
</evidence>
<evidence type="ECO:0000256" key="2">
    <source>
        <dbReference type="SAM" id="MobiDB-lite"/>
    </source>
</evidence>
<dbReference type="Proteomes" id="UP000291088">
    <property type="component" value="Unassembled WGS sequence"/>
</dbReference>
<evidence type="ECO:0000313" key="5">
    <source>
        <dbReference type="EMBL" id="RYB96015.1"/>
    </source>
</evidence>
<proteinExistence type="inferred from homology"/>
<dbReference type="OrthoDB" id="9767864at2"/>
<dbReference type="InterPro" id="IPR020287">
    <property type="entry name" value="Tail_sheath_C"/>
</dbReference>
<dbReference type="Gene3D" id="3.40.50.11780">
    <property type="match status" value="2"/>
</dbReference>
<name>A0A4Q2S6D3_9HYPH</name>
<protein>
    <submittedName>
        <fullName evidence="5">Phage tail sheath family protein</fullName>
    </submittedName>
</protein>
<dbReference type="Pfam" id="PF04984">
    <property type="entry name" value="Phage_sheath_1"/>
    <property type="match status" value="1"/>
</dbReference>
<comment type="similarity">
    <text evidence="1">Belongs to the myoviridae tail sheath protein family.</text>
</comment>
<dbReference type="InterPro" id="IPR035089">
    <property type="entry name" value="Phage_sheath_subtilisin"/>
</dbReference>
<keyword evidence="6" id="KW-1185">Reference proteome</keyword>
<evidence type="ECO:0000259" key="4">
    <source>
        <dbReference type="Pfam" id="PF17482"/>
    </source>
</evidence>
<dbReference type="InterPro" id="IPR052042">
    <property type="entry name" value="Tail_sheath_structural"/>
</dbReference>
<reference evidence="5 6" key="1">
    <citation type="submission" date="2019-01" db="EMBL/GenBank/DDBJ databases">
        <authorList>
            <person name="Deng T."/>
        </authorList>
    </citation>
    <scope>NUCLEOTIDE SEQUENCE [LARGE SCALE GENOMIC DNA]</scope>
    <source>
        <strain evidence="5 6">F8825</strain>
    </source>
</reference>
<feature type="region of interest" description="Disordered" evidence="2">
    <location>
        <begin position="189"/>
        <end position="216"/>
    </location>
</feature>
<dbReference type="PANTHER" id="PTHR35861:SF1">
    <property type="entry name" value="PHAGE TAIL SHEATH PROTEIN"/>
    <property type="match status" value="1"/>
</dbReference>
<dbReference type="AlphaFoldDB" id="A0A4Q2S6D3"/>
<dbReference type="PANTHER" id="PTHR35861">
    <property type="match status" value="1"/>
</dbReference>
<sequence length="523" mass="55897">MPISPTYPGVYIQELDSGVRTVAGVPTSITAFVGRTKKGGVGEPTPCFNMGEFNRRFGGLWTDSNVSYAVDDFFANGGGQCLILRLFEQDGGDGYSGLTVGTLILRAKSPGSWGNSLTAKISHPDVADPEGAAAAAAKYGLTVNDIFDLEIVDTATDTREVLRTLSMRSDAGQRRFDRILAAQSNLVEAPPAPTFSNSRPADAATGTASGGDDGTTLADATYQGDPALKTGMQGLRKADIFNLLCIPPDTREATLPKAVRETAAALCAERRALYIVDPPNEWDANPDTAATTAKNAQLDATDQVLPLTNARNAALYFPRLLKRDPLRGGQIDAFAPCGAVAGVISRTDVNRGVFKAPAGLAATLSNTQGLTVKLTDQENGLLNPIGVNCLRSFQNIGRVVWGARTLAGSDVLSDDYKYVSVRRLALFIEESLFRGTQWVVFEGNDEPLWAQIRLSVGSFMQRLFRQGAFQGASPKEAYFVKCDASTTTQDDINRGIVNIVVGFAPLQPAEFVIISIQQIRSAS</sequence>